<dbReference type="EMBL" id="JBAHYK010000433">
    <property type="protein sequence ID" value="KAL0574069.1"/>
    <property type="molecule type" value="Genomic_DNA"/>
</dbReference>
<sequence length="76" mass="8329">MTAFMPVASSREVTALELEWPLDKDQGHSAPNILAAWAVGLRQSVLDGPFRSTRIFLSEDEESDGLILSESLVEVV</sequence>
<proteinExistence type="predicted"/>
<organism evidence="1 2">
    <name type="scientific">Marasmius crinis-equi</name>
    <dbReference type="NCBI Taxonomy" id="585013"/>
    <lineage>
        <taxon>Eukaryota</taxon>
        <taxon>Fungi</taxon>
        <taxon>Dikarya</taxon>
        <taxon>Basidiomycota</taxon>
        <taxon>Agaricomycotina</taxon>
        <taxon>Agaricomycetes</taxon>
        <taxon>Agaricomycetidae</taxon>
        <taxon>Agaricales</taxon>
        <taxon>Marasmiineae</taxon>
        <taxon>Marasmiaceae</taxon>
        <taxon>Marasmius</taxon>
    </lineage>
</organism>
<reference evidence="1 2" key="1">
    <citation type="submission" date="2024-02" db="EMBL/GenBank/DDBJ databases">
        <title>A draft genome for the cacao thread blight pathogen Marasmius crinis-equi.</title>
        <authorList>
            <person name="Cohen S.P."/>
            <person name="Baruah I.K."/>
            <person name="Amoako-Attah I."/>
            <person name="Bukari Y."/>
            <person name="Meinhardt L.W."/>
            <person name="Bailey B.A."/>
        </authorList>
    </citation>
    <scope>NUCLEOTIDE SEQUENCE [LARGE SCALE GENOMIC DNA]</scope>
    <source>
        <strain evidence="1 2">GH-76</strain>
    </source>
</reference>
<gene>
    <name evidence="1" type="ORF">V5O48_007878</name>
</gene>
<comment type="caution">
    <text evidence="1">The sequence shown here is derived from an EMBL/GenBank/DDBJ whole genome shotgun (WGS) entry which is preliminary data.</text>
</comment>
<protein>
    <submittedName>
        <fullName evidence="1">Uncharacterized protein</fullName>
    </submittedName>
</protein>
<evidence type="ECO:0000313" key="1">
    <source>
        <dbReference type="EMBL" id="KAL0574069.1"/>
    </source>
</evidence>
<evidence type="ECO:0000313" key="2">
    <source>
        <dbReference type="Proteomes" id="UP001465976"/>
    </source>
</evidence>
<accession>A0ABR3FFK3</accession>
<dbReference type="Proteomes" id="UP001465976">
    <property type="component" value="Unassembled WGS sequence"/>
</dbReference>
<keyword evidence="2" id="KW-1185">Reference proteome</keyword>
<name>A0ABR3FFK3_9AGAR</name>